<feature type="region of interest" description="Disordered" evidence="2">
    <location>
        <begin position="575"/>
        <end position="633"/>
    </location>
</feature>
<evidence type="ECO:0000256" key="2">
    <source>
        <dbReference type="SAM" id="MobiDB-lite"/>
    </source>
</evidence>
<keyword evidence="1" id="KW-0175">Coiled coil</keyword>
<organism evidence="3">
    <name type="scientific">Blastobotrys adeninivorans</name>
    <name type="common">Yeast</name>
    <name type="synonym">Arxula adeninivorans</name>
    <dbReference type="NCBI Taxonomy" id="409370"/>
    <lineage>
        <taxon>Eukaryota</taxon>
        <taxon>Fungi</taxon>
        <taxon>Dikarya</taxon>
        <taxon>Ascomycota</taxon>
        <taxon>Saccharomycotina</taxon>
        <taxon>Dipodascomycetes</taxon>
        <taxon>Dipodascales</taxon>
        <taxon>Trichomonascaceae</taxon>
        <taxon>Blastobotrys</taxon>
    </lineage>
</organism>
<dbReference type="AlphaFoldDB" id="A0A060T6T2"/>
<feature type="coiled-coil region" evidence="1">
    <location>
        <begin position="240"/>
        <end position="267"/>
    </location>
</feature>
<feature type="compositionally biased region" description="Gly residues" evidence="2">
    <location>
        <begin position="511"/>
        <end position="521"/>
    </location>
</feature>
<dbReference type="Pfam" id="PF03999">
    <property type="entry name" value="MAP65_ASE1"/>
    <property type="match status" value="1"/>
</dbReference>
<dbReference type="Gene3D" id="1.20.58.1520">
    <property type="match status" value="1"/>
</dbReference>
<evidence type="ECO:0000256" key="1">
    <source>
        <dbReference type="SAM" id="Coils"/>
    </source>
</evidence>
<dbReference type="PANTHER" id="PTHR19321">
    <property type="entry name" value="PROTEIN REGULATOR OF CYTOKINESIS 1 PRC1-RELATED"/>
    <property type="match status" value="1"/>
</dbReference>
<proteinExistence type="predicted"/>
<feature type="compositionally biased region" description="Polar residues" evidence="2">
    <location>
        <begin position="611"/>
        <end position="628"/>
    </location>
</feature>
<reference evidence="3" key="2">
    <citation type="submission" date="2014-06" db="EMBL/GenBank/DDBJ databases">
        <title>The complete genome of Blastobotrys (Arxula) adeninivorans LS3 - a yeast of biotechnological interest.</title>
        <authorList>
            <person name="Kunze G."/>
            <person name="Gaillardin C."/>
            <person name="Czernicka M."/>
            <person name="Durrens P."/>
            <person name="Martin T."/>
            <person name="Boer E."/>
            <person name="Gabaldon T."/>
            <person name="Cruz J."/>
            <person name="Talla E."/>
            <person name="Marck C."/>
            <person name="Goffeau A."/>
            <person name="Barbe V."/>
            <person name="Baret P."/>
            <person name="Baronian K."/>
            <person name="Beier S."/>
            <person name="Bleykasten C."/>
            <person name="Bode R."/>
            <person name="Casaregola S."/>
            <person name="Despons L."/>
            <person name="Fairhead C."/>
            <person name="Giersberg M."/>
            <person name="Gierski P."/>
            <person name="Hahnel U."/>
            <person name="Hartmann A."/>
            <person name="Jankowska D."/>
            <person name="Jubin C."/>
            <person name="Jung P."/>
            <person name="Lafontaine I."/>
            <person name="Leh-Louis V."/>
            <person name="Lemaire M."/>
            <person name="Marcet-Houben M."/>
            <person name="Mascher M."/>
            <person name="Morel G."/>
            <person name="Richard G.-F."/>
            <person name="Riechen J."/>
            <person name="Sacerdot C."/>
            <person name="Sarkar A."/>
            <person name="Savel G."/>
            <person name="Schacherer J."/>
            <person name="Sherman D."/>
            <person name="Straub M.-L."/>
            <person name="Stein N."/>
            <person name="Thierry A."/>
            <person name="Trautwein-Schult A."/>
            <person name="Westhof E."/>
            <person name="Worch S."/>
            <person name="Dujon B."/>
            <person name="Souciet J.-L."/>
            <person name="Wincker P."/>
            <person name="Scholz U."/>
            <person name="Neuveglise N."/>
        </authorList>
    </citation>
    <scope>NUCLEOTIDE SEQUENCE</scope>
    <source>
        <strain evidence="3">LS3</strain>
    </source>
</reference>
<feature type="region of interest" description="Disordered" evidence="2">
    <location>
        <begin position="471"/>
        <end position="557"/>
    </location>
</feature>
<gene>
    <name evidence="3" type="ORF">GNLVRS02_ARAD1C22858g</name>
</gene>
<feature type="compositionally biased region" description="Polar residues" evidence="2">
    <location>
        <begin position="668"/>
        <end position="678"/>
    </location>
</feature>
<accession>A0A060T6T2</accession>
<reference evidence="3" key="1">
    <citation type="submission" date="2014-02" db="EMBL/GenBank/DDBJ databases">
        <authorList>
            <person name="Genoscope - CEA"/>
        </authorList>
    </citation>
    <scope>NUCLEOTIDE SEQUENCE</scope>
    <source>
        <strain evidence="3">LS3</strain>
    </source>
</reference>
<dbReference type="GO" id="GO:0008017">
    <property type="term" value="F:microtubule binding"/>
    <property type="evidence" value="ECO:0007669"/>
    <property type="project" value="InterPro"/>
</dbReference>
<feature type="compositionally biased region" description="Low complexity" evidence="2">
    <location>
        <begin position="478"/>
        <end position="491"/>
    </location>
</feature>
<evidence type="ECO:0000313" key="3">
    <source>
        <dbReference type="EMBL" id="CDP34891.1"/>
    </source>
</evidence>
<dbReference type="InterPro" id="IPR007145">
    <property type="entry name" value="MAP65_Ase1_PRC1"/>
</dbReference>
<protein>
    <submittedName>
        <fullName evidence="3">ARAD1C22858p</fullName>
    </submittedName>
</protein>
<dbReference type="GO" id="GO:0005737">
    <property type="term" value="C:cytoplasm"/>
    <property type="evidence" value="ECO:0007669"/>
    <property type="project" value="TreeGrafter"/>
</dbReference>
<dbReference type="PANTHER" id="PTHR19321:SF41">
    <property type="entry name" value="FASCETTO-RELATED"/>
    <property type="match status" value="1"/>
</dbReference>
<dbReference type="PhylomeDB" id="A0A060T6T2"/>
<dbReference type="EMBL" id="HG937693">
    <property type="protein sequence ID" value="CDP34891.1"/>
    <property type="molecule type" value="Genomic_DNA"/>
</dbReference>
<sequence length="694" mass="79175">MLPANRRESYISCQLESINTRLQDLFDEIGLSTQEKDTRERDVFSVIEQALEAHVDKVSQERDELLYKCQESQENLQSMVNAIPDLLESSDPDIKQALHTSAAGQICPPYRTRYEELKKALQTIDTVFSERLTKVNQILVALEDLSLKVDGLVVPSELMPARDANPQNLNLSNRHIAELEQEIARWEQEYQTRVSQVADYGTKIVDLWVILCTPQTDIDRTILDNYRNSPERLGTRTQDVDDLRQRYQDLLNEKQSREEKLAKYKTEMAHLWDKLNEDPDSVKTFEQTHRGLAPEVLEAYERELERLREKKRQNIGLFIQDARVNLEQLWDKLYYSDNERMEFIPAFTEAYTDASLDAHEREIERLTKIVEERKPILALIDDYYQLEQEAQELEASMHDSSRLLARGPGQKRDPTRLLREEQMRKRIARRRPKVLEELDKGLQQWTTTNGRPFMVNGEDFGLIIKEKIESLKPRRRAGAPTSTTSSTASAPKHQPGSRNMGPPSSIKRLGPGAGPGSGANGGRNTVMGRMKPTGTENRPKSRIDTNNSKMAAPTPRTGHLRSISANAVRERIPVNGHGRTHGHGRPGAISASPTKLNRSPTRPIKVGNGERTVSVNSAPSASENWQTFDDSCSSEDDLEDNYLQWRENAMRKLQSNNTLDQSPDKFSPQRTPLPTNVLSPGKVRMSFNWEKDVF</sequence>
<name>A0A060T6T2_BLAAD</name>
<dbReference type="GO" id="GO:0005819">
    <property type="term" value="C:spindle"/>
    <property type="evidence" value="ECO:0007669"/>
    <property type="project" value="TreeGrafter"/>
</dbReference>
<feature type="region of interest" description="Disordered" evidence="2">
    <location>
        <begin position="655"/>
        <end position="679"/>
    </location>
</feature>
<feature type="compositionally biased region" description="Polar residues" evidence="2">
    <location>
        <begin position="591"/>
        <end position="600"/>
    </location>
</feature>
<dbReference type="GO" id="GO:0000226">
    <property type="term" value="P:microtubule cytoskeleton organization"/>
    <property type="evidence" value="ECO:0007669"/>
    <property type="project" value="InterPro"/>
</dbReference>
<feature type="coiled-coil region" evidence="1">
    <location>
        <begin position="169"/>
        <end position="196"/>
    </location>
</feature>